<dbReference type="Gene3D" id="1.20.1070.10">
    <property type="entry name" value="Rhodopsin 7-helix transmembrane proteins"/>
    <property type="match status" value="1"/>
</dbReference>
<keyword evidence="8" id="KW-1185">Reference proteome</keyword>
<reference evidence="7 8" key="1">
    <citation type="journal article" date="2021" name="Sci. Rep.">
        <title>The genome of the diatom Chaetoceros tenuissimus carries an ancient integrated fragment of an extant virus.</title>
        <authorList>
            <person name="Hongo Y."/>
            <person name="Kimura K."/>
            <person name="Takaki Y."/>
            <person name="Yoshida Y."/>
            <person name="Baba S."/>
            <person name="Kobayashi G."/>
            <person name="Nagasaki K."/>
            <person name="Hano T."/>
            <person name="Tomaru Y."/>
        </authorList>
    </citation>
    <scope>NUCLEOTIDE SEQUENCE [LARGE SCALE GENOMIC DNA]</scope>
    <source>
        <strain evidence="7 8">NIES-3715</strain>
    </source>
</reference>
<dbReference type="GO" id="GO:0007189">
    <property type="term" value="P:adenylate cyclase-activating G protein-coupled receptor signaling pathway"/>
    <property type="evidence" value="ECO:0007669"/>
    <property type="project" value="TreeGrafter"/>
</dbReference>
<feature type="transmembrane region" description="Helical" evidence="6">
    <location>
        <begin position="61"/>
        <end position="84"/>
    </location>
</feature>
<feature type="transmembrane region" description="Helical" evidence="6">
    <location>
        <begin position="104"/>
        <end position="128"/>
    </location>
</feature>
<protein>
    <recommendedName>
        <fullName evidence="9">G-protein coupled receptors family 2 profile 2 domain-containing protein</fullName>
    </recommendedName>
</protein>
<dbReference type="SUPFAM" id="SSF81321">
    <property type="entry name" value="Family A G protein-coupled receptor-like"/>
    <property type="match status" value="1"/>
</dbReference>
<feature type="transmembrane region" description="Helical" evidence="6">
    <location>
        <begin position="275"/>
        <end position="296"/>
    </location>
</feature>
<comment type="subcellular location">
    <subcellularLocation>
        <location evidence="1">Membrane</location>
        <topology evidence="1">Multi-pass membrane protein</topology>
    </subcellularLocation>
</comment>
<evidence type="ECO:0000256" key="1">
    <source>
        <dbReference type="ARBA" id="ARBA00004141"/>
    </source>
</evidence>
<feature type="compositionally biased region" description="Polar residues" evidence="5">
    <location>
        <begin position="348"/>
        <end position="363"/>
    </location>
</feature>
<evidence type="ECO:0000256" key="6">
    <source>
        <dbReference type="SAM" id="Phobius"/>
    </source>
</evidence>
<feature type="transmembrane region" description="Helical" evidence="6">
    <location>
        <begin position="190"/>
        <end position="209"/>
    </location>
</feature>
<evidence type="ECO:0000256" key="4">
    <source>
        <dbReference type="ARBA" id="ARBA00023136"/>
    </source>
</evidence>
<dbReference type="AlphaFoldDB" id="A0AAD3H4N8"/>
<feature type="compositionally biased region" description="Basic and acidic residues" evidence="5">
    <location>
        <begin position="579"/>
        <end position="588"/>
    </location>
</feature>
<name>A0AAD3H4N8_9STRA</name>
<evidence type="ECO:0000256" key="5">
    <source>
        <dbReference type="SAM" id="MobiDB-lite"/>
    </source>
</evidence>
<comment type="caution">
    <text evidence="7">The sequence shown here is derived from an EMBL/GenBank/DDBJ whole genome shotgun (WGS) entry which is preliminary data.</text>
</comment>
<feature type="compositionally biased region" description="Polar residues" evidence="5">
    <location>
        <begin position="558"/>
        <end position="568"/>
    </location>
</feature>
<dbReference type="Pfam" id="PF05462">
    <property type="entry name" value="Dicty_CAR"/>
    <property type="match status" value="1"/>
</dbReference>
<keyword evidence="4 6" id="KW-0472">Membrane</keyword>
<dbReference type="EMBL" id="BLLK01000038">
    <property type="protein sequence ID" value="GFH50176.1"/>
    <property type="molecule type" value="Genomic_DNA"/>
</dbReference>
<feature type="compositionally biased region" description="Polar residues" evidence="5">
    <location>
        <begin position="391"/>
        <end position="401"/>
    </location>
</feature>
<feature type="transmembrane region" description="Helical" evidence="6">
    <location>
        <begin position="21"/>
        <end position="49"/>
    </location>
</feature>
<dbReference type="Proteomes" id="UP001054902">
    <property type="component" value="Unassembled WGS sequence"/>
</dbReference>
<evidence type="ECO:0000256" key="2">
    <source>
        <dbReference type="ARBA" id="ARBA00022692"/>
    </source>
</evidence>
<feature type="transmembrane region" description="Helical" evidence="6">
    <location>
        <begin position="149"/>
        <end position="170"/>
    </location>
</feature>
<evidence type="ECO:0000256" key="3">
    <source>
        <dbReference type="ARBA" id="ARBA00022989"/>
    </source>
</evidence>
<evidence type="ECO:0000313" key="7">
    <source>
        <dbReference type="EMBL" id="GFH50176.1"/>
    </source>
</evidence>
<feature type="transmembrane region" description="Helical" evidence="6">
    <location>
        <begin position="246"/>
        <end position="269"/>
    </location>
</feature>
<dbReference type="PANTHER" id="PTHR23112:SF0">
    <property type="entry name" value="TRANSMEMBRANE PROTEIN 116"/>
    <property type="match status" value="1"/>
</dbReference>
<accession>A0AAD3H4N8</accession>
<organism evidence="7 8">
    <name type="scientific">Chaetoceros tenuissimus</name>
    <dbReference type="NCBI Taxonomy" id="426638"/>
    <lineage>
        <taxon>Eukaryota</taxon>
        <taxon>Sar</taxon>
        <taxon>Stramenopiles</taxon>
        <taxon>Ochrophyta</taxon>
        <taxon>Bacillariophyta</taxon>
        <taxon>Coscinodiscophyceae</taxon>
        <taxon>Chaetocerotophycidae</taxon>
        <taxon>Chaetocerotales</taxon>
        <taxon>Chaetocerotaceae</taxon>
        <taxon>Chaetoceros</taxon>
    </lineage>
</organism>
<feature type="region of interest" description="Disordered" evidence="5">
    <location>
        <begin position="339"/>
        <end position="402"/>
    </location>
</feature>
<evidence type="ECO:0008006" key="9">
    <source>
        <dbReference type="Google" id="ProtNLM"/>
    </source>
</evidence>
<keyword evidence="3 6" id="KW-1133">Transmembrane helix</keyword>
<proteinExistence type="predicted"/>
<gene>
    <name evidence="7" type="ORF">CTEN210_06652</name>
</gene>
<dbReference type="PANTHER" id="PTHR23112">
    <property type="entry name" value="G PROTEIN-COUPLED RECEPTOR 157-RELATED"/>
    <property type="match status" value="1"/>
</dbReference>
<dbReference type="GO" id="GO:0005886">
    <property type="term" value="C:plasma membrane"/>
    <property type="evidence" value="ECO:0007669"/>
    <property type="project" value="TreeGrafter"/>
</dbReference>
<keyword evidence="2 6" id="KW-0812">Transmembrane</keyword>
<sequence>MSAEETNLAADLTDDQSTSSIYGYLLLILPKFPASLSILGSVMIISSVVRSKQNRENVQQRLVAAMSCFDCMVSSVWLLTNFFIPPGFGSMMPATFGNTTSCNAQGFLVQLSIASVVYNASLSFYYLLVIKYNWRKTRIAQIEKYFHTVPIAFGVLTAIIAVSLQTIGNADWDCWIAPNESNSNEKLVRAFQWAFFFGPLWLCMLFNCVNMFRVYRVVKETEAKAAKWRAGENLFVQTKNVAKQNLLYVLGFMLTWIFPTIARIVQAAHGTVPKWLVVVCGTFIPLQGFVNSLVYFRLRFHKCGAEHSDKGTLWVIGRIILLTLMPCFTKDVHNISDGRDLEDDLHNSKTSKSTASRFSSMDHVSNADDAVSAEVTPQPKTKSKWEKMNAAKSTNPSNNRLSLRGLRHSWKTLRKQGTQTIGKAKSTRTLAAMFDKLSNRNLKVEKEDDEEEKEEHFPIPVNEETGDEEFLPIAKENENEIVPTANDTTSSPKDASKEEIQNLLTSAAQPNTVQINTLSAIESIDSETRIGIQESTENCFLSSIDEEVVSPEADIEQPDSSFHCSHTSPYKGVSELDTSDDRNNDIDIKQGSIALDDNEMVIEKDNDV</sequence>
<evidence type="ECO:0000313" key="8">
    <source>
        <dbReference type="Proteomes" id="UP001054902"/>
    </source>
</evidence>
<dbReference type="GO" id="GO:0004930">
    <property type="term" value="F:G protein-coupled receptor activity"/>
    <property type="evidence" value="ECO:0007669"/>
    <property type="project" value="TreeGrafter"/>
</dbReference>
<feature type="region of interest" description="Disordered" evidence="5">
    <location>
        <begin position="551"/>
        <end position="591"/>
    </location>
</feature>